<dbReference type="Pfam" id="PF03401">
    <property type="entry name" value="TctC"/>
    <property type="match status" value="1"/>
</dbReference>
<dbReference type="InterPro" id="IPR005064">
    <property type="entry name" value="BUG"/>
</dbReference>
<dbReference type="Gene3D" id="3.40.190.150">
    <property type="entry name" value="Bordetella uptake gene, domain 1"/>
    <property type="match status" value="1"/>
</dbReference>
<evidence type="ECO:0000313" key="3">
    <source>
        <dbReference type="EMBL" id="TXL81774.1"/>
    </source>
</evidence>
<sequence length="324" mass="34424">MRRSLAMSAAVAGAPVLISGTAQAQAWPSKPIRIVVSAPAGGLTDAFARAYGDYIAQKVGQPVVVENKAGASGIIAAEMVAKSPADGYTLLFSITSFMVLTRVLFKSLPFDPDKDFVYIAFMDGGHLPFLVHKSVPATNIKEFVAWARGNKVSVGSYSQGSYSHMLVAELNKAFGLSMEPVHYRGETPMWQDFSAGALHAATGSYQACASILASGTGRAIAVPQTTRMKKLPDVPTFLEQGVTAKLFQIRGWAGLLAPAGVPGEIVERLSALAVEAGQTERMRQMLDTFGIDGAASGHKAFAQLLKDENPVWIDVLKQLALAPQ</sequence>
<dbReference type="SUPFAM" id="SSF53850">
    <property type="entry name" value="Periplasmic binding protein-like II"/>
    <property type="match status" value="1"/>
</dbReference>
<feature type="chain" id="PRO_5023087656" evidence="2">
    <location>
        <begin position="25"/>
        <end position="324"/>
    </location>
</feature>
<dbReference type="EMBL" id="VDUZ01000003">
    <property type="protein sequence ID" value="TXL81774.1"/>
    <property type="molecule type" value="Genomic_DNA"/>
</dbReference>
<dbReference type="OrthoDB" id="8263732at2"/>
<reference evidence="3 4" key="1">
    <citation type="submission" date="2019-06" db="EMBL/GenBank/DDBJ databases">
        <title>New taxonomy in bacterial strain CC-CFT640, isolated from vineyard.</title>
        <authorList>
            <person name="Lin S.-Y."/>
            <person name="Tsai C.-F."/>
            <person name="Young C.-C."/>
        </authorList>
    </citation>
    <scope>NUCLEOTIDE SEQUENCE [LARGE SCALE GENOMIC DNA]</scope>
    <source>
        <strain evidence="3 4">CC-CFT640</strain>
    </source>
</reference>
<accession>A0A5C8PUK3</accession>
<name>A0A5C8PUK3_9HYPH</name>
<dbReference type="PANTHER" id="PTHR42928">
    <property type="entry name" value="TRICARBOXYLATE-BINDING PROTEIN"/>
    <property type="match status" value="1"/>
</dbReference>
<dbReference type="InterPro" id="IPR042100">
    <property type="entry name" value="Bug_dom1"/>
</dbReference>
<feature type="signal peptide" evidence="2">
    <location>
        <begin position="1"/>
        <end position="24"/>
    </location>
</feature>
<gene>
    <name evidence="3" type="ORF">FHP25_03995</name>
</gene>
<dbReference type="CDD" id="cd07012">
    <property type="entry name" value="PBP2_Bug_TTT"/>
    <property type="match status" value="1"/>
</dbReference>
<evidence type="ECO:0000256" key="2">
    <source>
        <dbReference type="SAM" id="SignalP"/>
    </source>
</evidence>
<dbReference type="PIRSF" id="PIRSF017082">
    <property type="entry name" value="YflP"/>
    <property type="match status" value="1"/>
</dbReference>
<proteinExistence type="inferred from homology"/>
<dbReference type="PANTHER" id="PTHR42928:SF5">
    <property type="entry name" value="BLR1237 PROTEIN"/>
    <property type="match status" value="1"/>
</dbReference>
<comment type="caution">
    <text evidence="3">The sequence shown here is derived from an EMBL/GenBank/DDBJ whole genome shotgun (WGS) entry which is preliminary data.</text>
</comment>
<dbReference type="Proteomes" id="UP000321638">
    <property type="component" value="Unassembled WGS sequence"/>
</dbReference>
<keyword evidence="2" id="KW-0732">Signal</keyword>
<comment type="similarity">
    <text evidence="1">Belongs to the UPF0065 (bug) family.</text>
</comment>
<keyword evidence="4" id="KW-1185">Reference proteome</keyword>
<dbReference type="AlphaFoldDB" id="A0A5C8PUK3"/>
<evidence type="ECO:0000256" key="1">
    <source>
        <dbReference type="ARBA" id="ARBA00006987"/>
    </source>
</evidence>
<dbReference type="Gene3D" id="3.40.190.10">
    <property type="entry name" value="Periplasmic binding protein-like II"/>
    <property type="match status" value="1"/>
</dbReference>
<organism evidence="3 4">
    <name type="scientific">Vineibacter terrae</name>
    <dbReference type="NCBI Taxonomy" id="2586908"/>
    <lineage>
        <taxon>Bacteria</taxon>
        <taxon>Pseudomonadati</taxon>
        <taxon>Pseudomonadota</taxon>
        <taxon>Alphaproteobacteria</taxon>
        <taxon>Hyphomicrobiales</taxon>
        <taxon>Vineibacter</taxon>
    </lineage>
</organism>
<protein>
    <submittedName>
        <fullName evidence="3">Tripartite tricarboxylate transporter substrate binding protein</fullName>
    </submittedName>
</protein>
<evidence type="ECO:0000313" key="4">
    <source>
        <dbReference type="Proteomes" id="UP000321638"/>
    </source>
</evidence>